<dbReference type="Proteomes" id="UP000887579">
    <property type="component" value="Unplaced"/>
</dbReference>
<reference evidence="2" key="1">
    <citation type="submission" date="2022-11" db="UniProtKB">
        <authorList>
            <consortium name="WormBaseParasite"/>
        </authorList>
    </citation>
    <scope>IDENTIFICATION</scope>
</reference>
<accession>A0AC34GCC6</accession>
<organism evidence="1 2">
    <name type="scientific">Panagrolaimus sp. ES5</name>
    <dbReference type="NCBI Taxonomy" id="591445"/>
    <lineage>
        <taxon>Eukaryota</taxon>
        <taxon>Metazoa</taxon>
        <taxon>Ecdysozoa</taxon>
        <taxon>Nematoda</taxon>
        <taxon>Chromadorea</taxon>
        <taxon>Rhabditida</taxon>
        <taxon>Tylenchina</taxon>
        <taxon>Panagrolaimomorpha</taxon>
        <taxon>Panagrolaimoidea</taxon>
        <taxon>Panagrolaimidae</taxon>
        <taxon>Panagrolaimus</taxon>
    </lineage>
</organism>
<dbReference type="WBParaSite" id="ES5_v2.g27331.t1">
    <property type="protein sequence ID" value="ES5_v2.g27331.t1"/>
    <property type="gene ID" value="ES5_v2.g27331"/>
</dbReference>
<name>A0AC34GCC6_9BILA</name>
<evidence type="ECO:0000313" key="1">
    <source>
        <dbReference type="Proteomes" id="UP000887579"/>
    </source>
</evidence>
<sequence>MKFLLFLFFSFVIASTVSESIINQKNDISLPKLENSSGDEKNKEWKKQRQQQESTNHDYNDDKDDETMRILRDTNNIANNVTEEENYDSTEMPKPKDVVKDNSKFDENVEEQANRLTLIHVGFSISLSALILFIFICACCVIGLLISYFTHRN</sequence>
<protein>
    <submittedName>
        <fullName evidence="2">Uncharacterized protein</fullName>
    </submittedName>
</protein>
<proteinExistence type="predicted"/>
<evidence type="ECO:0000313" key="2">
    <source>
        <dbReference type="WBParaSite" id="ES5_v2.g27331.t1"/>
    </source>
</evidence>